<proteinExistence type="predicted"/>
<dbReference type="EMBL" id="OX458932">
    <property type="protein sequence ID" value="CAI9084860.1"/>
    <property type="molecule type" value="Genomic_DNA"/>
</dbReference>
<sequence>MISHQIHYFIPIYRELSKIKDISFTVIYYSKEHHIRDEWNSFEGYHWINLSKSNRKFPKFFLNAIRIDILKYIWKEKYDIIWIHGYYATTNWVAIILQSINKRVSLLRTEDV</sequence>
<reference evidence="1" key="1">
    <citation type="submission" date="2023-03" db="EMBL/GenBank/DDBJ databases">
        <authorList>
            <person name="Cremers G."/>
            <person name="Picone N."/>
        </authorList>
    </citation>
    <scope>NUCLEOTIDE SEQUENCE</scope>
    <source>
        <strain evidence="1">Sample_alias</strain>
    </source>
</reference>
<dbReference type="RefSeq" id="WP_009059809.1">
    <property type="nucleotide sequence ID" value="NZ_JAHXRZ010000032.1"/>
</dbReference>
<keyword evidence="2" id="KW-1185">Reference proteome</keyword>
<dbReference type="Proteomes" id="UP001161497">
    <property type="component" value="Chromosome"/>
</dbReference>
<accession>A0ABM9IB28</accession>
<organism evidence="1 2">
    <name type="scientific">Candidatus Methylacidiphilum fumarolicum</name>
    <dbReference type="NCBI Taxonomy" id="591154"/>
    <lineage>
        <taxon>Bacteria</taxon>
        <taxon>Pseudomonadati</taxon>
        <taxon>Verrucomicrobiota</taxon>
        <taxon>Methylacidiphilae</taxon>
        <taxon>Methylacidiphilales</taxon>
        <taxon>Methylacidiphilaceae</taxon>
        <taxon>Methylacidiphilum (ex Ratnadevi et al. 2023)</taxon>
    </lineage>
</organism>
<evidence type="ECO:0000313" key="2">
    <source>
        <dbReference type="Proteomes" id="UP001161497"/>
    </source>
</evidence>
<gene>
    <name evidence="1" type="ORF">MFUM_0469</name>
</gene>
<dbReference type="SUPFAM" id="SSF53756">
    <property type="entry name" value="UDP-Glycosyltransferase/glycogen phosphorylase"/>
    <property type="match status" value="1"/>
</dbReference>
<evidence type="ECO:0000313" key="1">
    <source>
        <dbReference type="EMBL" id="CAI9084860.1"/>
    </source>
</evidence>
<evidence type="ECO:0008006" key="3">
    <source>
        <dbReference type="Google" id="ProtNLM"/>
    </source>
</evidence>
<protein>
    <recommendedName>
        <fullName evidence="3">Glycosyltransferase subfamily 4-like N-terminal domain-containing protein</fullName>
    </recommendedName>
</protein>
<name>A0ABM9IB28_9BACT</name>